<reference evidence="1 2" key="1">
    <citation type="submission" date="2014-02" db="EMBL/GenBank/DDBJ databases">
        <title>The genome sequence of Colletotrichum simmondsii CBS122122.</title>
        <authorList>
            <person name="Baroncelli R."/>
            <person name="Thon M.R."/>
        </authorList>
    </citation>
    <scope>NUCLEOTIDE SEQUENCE [LARGE SCALE GENOMIC DNA]</scope>
    <source>
        <strain evidence="1 2">CBS122122</strain>
    </source>
</reference>
<evidence type="ECO:0000313" key="2">
    <source>
        <dbReference type="Proteomes" id="UP000070328"/>
    </source>
</evidence>
<sequence>MPCESPSSLPPLRIPNPAMRWPSALLSDLLLPDPRLAVTCLQGYLRHTRFLRLKTSDSAVPAWKLDTPTYVVASPVEKHQDSA</sequence>
<keyword evidence="2" id="KW-1185">Reference proteome</keyword>
<proteinExistence type="predicted"/>
<name>A0A135THR9_9PEZI</name>
<comment type="caution">
    <text evidence="1">The sequence shown here is derived from an EMBL/GenBank/DDBJ whole genome shotgun (WGS) entry which is preliminary data.</text>
</comment>
<organism evidence="1 2">
    <name type="scientific">Colletotrichum simmondsii</name>
    <dbReference type="NCBI Taxonomy" id="703756"/>
    <lineage>
        <taxon>Eukaryota</taxon>
        <taxon>Fungi</taxon>
        <taxon>Dikarya</taxon>
        <taxon>Ascomycota</taxon>
        <taxon>Pezizomycotina</taxon>
        <taxon>Sordariomycetes</taxon>
        <taxon>Hypocreomycetidae</taxon>
        <taxon>Glomerellales</taxon>
        <taxon>Glomerellaceae</taxon>
        <taxon>Colletotrichum</taxon>
        <taxon>Colletotrichum acutatum species complex</taxon>
    </lineage>
</organism>
<dbReference type="EMBL" id="JFBX01000150">
    <property type="protein sequence ID" value="KXH47677.1"/>
    <property type="molecule type" value="Genomic_DNA"/>
</dbReference>
<dbReference type="Proteomes" id="UP000070328">
    <property type="component" value="Unassembled WGS sequence"/>
</dbReference>
<accession>A0A135THR9</accession>
<gene>
    <name evidence="1" type="ORF">CSIM01_11323</name>
</gene>
<evidence type="ECO:0000313" key="1">
    <source>
        <dbReference type="EMBL" id="KXH47677.1"/>
    </source>
</evidence>
<dbReference type="AlphaFoldDB" id="A0A135THR9"/>
<protein>
    <submittedName>
        <fullName evidence="1">Uncharacterized protein</fullName>
    </submittedName>
</protein>